<dbReference type="EMBL" id="FNAD01000011">
    <property type="protein sequence ID" value="SDE03992.1"/>
    <property type="molecule type" value="Genomic_DNA"/>
</dbReference>
<evidence type="ECO:0000313" key="3">
    <source>
        <dbReference type="Proteomes" id="UP000198949"/>
    </source>
</evidence>
<dbReference type="OrthoDB" id="3176965at2"/>
<reference evidence="3" key="1">
    <citation type="submission" date="2016-10" db="EMBL/GenBank/DDBJ databases">
        <authorList>
            <person name="Varghese N."/>
            <person name="Submissions S."/>
        </authorList>
    </citation>
    <scope>NUCLEOTIDE SEQUENCE [LARGE SCALE GENOMIC DNA]</scope>
    <source>
        <strain evidence="3">CGMCC 4.3516</strain>
    </source>
</reference>
<gene>
    <name evidence="2" type="ORF">SAMN05216270_111104</name>
</gene>
<keyword evidence="3" id="KW-1185">Reference proteome</keyword>
<protein>
    <submittedName>
        <fullName evidence="2">Chromosome partitioning protein, ParB family</fullName>
    </submittedName>
</protein>
<feature type="compositionally biased region" description="Acidic residues" evidence="1">
    <location>
        <begin position="343"/>
        <end position="353"/>
    </location>
</feature>
<dbReference type="RefSeq" id="WP_091038286.1">
    <property type="nucleotide sequence ID" value="NZ_FNAD01000011.1"/>
</dbReference>
<dbReference type="STRING" id="58114.SAMN05216270_111104"/>
<dbReference type="AlphaFoldDB" id="A0A1G6ZNC2"/>
<name>A0A1G6ZNC2_9ACTN</name>
<accession>A0A1G6ZNC2</accession>
<organism evidence="2 3">
    <name type="scientific">Glycomyces harbinensis</name>
    <dbReference type="NCBI Taxonomy" id="58114"/>
    <lineage>
        <taxon>Bacteria</taxon>
        <taxon>Bacillati</taxon>
        <taxon>Actinomycetota</taxon>
        <taxon>Actinomycetes</taxon>
        <taxon>Glycomycetales</taxon>
        <taxon>Glycomycetaceae</taxon>
        <taxon>Glycomyces</taxon>
    </lineage>
</organism>
<dbReference type="Proteomes" id="UP000198949">
    <property type="component" value="Unassembled WGS sequence"/>
</dbReference>
<evidence type="ECO:0000313" key="2">
    <source>
        <dbReference type="EMBL" id="SDE03992.1"/>
    </source>
</evidence>
<dbReference type="SUPFAM" id="SSF109709">
    <property type="entry name" value="KorB DNA-binding domain-like"/>
    <property type="match status" value="1"/>
</dbReference>
<evidence type="ECO:0000256" key="1">
    <source>
        <dbReference type="SAM" id="MobiDB-lite"/>
    </source>
</evidence>
<feature type="region of interest" description="Disordered" evidence="1">
    <location>
        <begin position="334"/>
        <end position="367"/>
    </location>
</feature>
<sequence>MELTQIPPTKLVPHEKNAHSELRGIDTLAQATGREIERVQQSLTLHTLPEQVQQAAHAGEVDLAAAAALTEFAHDPKAIERIMKKGGGHWSYQHLIAEERHRQDTRDMLERLKAELVLAGVKVTPRPKFLTEGGAAVLLEQLVDTDGNPVDVEQVKANAGFAAYINRDYGARAVFYCPDPAAVGLRPAPNSSAAQRAEREARDAEINARHEVWEAATGVRTNFLLSKYGTAKGAKTLFRPALAELAGTSMSLPHNEYAELADTLCGCPVRELPENAGMDRLTRATVARWLAHAEKSLTELARGYWGDLDHGLRYLNLLVAEGYELADVETQLHESITDRRADEAEEEEGDEGPGPDAAVYIAADSVPDHDGELAEADDFVAA</sequence>
<proteinExistence type="predicted"/>